<accession>A0A0G4G3X2</accession>
<dbReference type="Proteomes" id="UP000041254">
    <property type="component" value="Unassembled WGS sequence"/>
</dbReference>
<dbReference type="EMBL" id="CDMY01000558">
    <property type="protein sequence ID" value="CEM22778.1"/>
    <property type="molecule type" value="Genomic_DNA"/>
</dbReference>
<feature type="compositionally biased region" description="Polar residues" evidence="2">
    <location>
        <begin position="359"/>
        <end position="368"/>
    </location>
</feature>
<protein>
    <submittedName>
        <fullName evidence="3">Uncharacterized protein</fullName>
    </submittedName>
</protein>
<proteinExistence type="predicted"/>
<feature type="compositionally biased region" description="Low complexity" evidence="2">
    <location>
        <begin position="416"/>
        <end position="426"/>
    </location>
</feature>
<sequence>MVLHPSASGSSIGTSDCTCGSSQELHDIRQRIRDKGDALQHRLQQVQNDTERANARLHEIDIRSSRLAHDKLQLQRQGQELDRRVKKTEELIRASGEEERRIASQERALQDRRRDVGVLEQEWQKKRDDLRERETVNLQTRGALEDRRKHTQEQLRSLSESERCSLADQTALKEQRDGLRDRLAKARKAYQQLKQKAETQTQREKELDEECRALRTVEESQRAKLMTARERLADAERQLDQETEMEALNQRHMHLSHKQAELDDARRLRQDRTQRHGYWKMTLEGRMKALDECEQRVRHLQTAAEETQEREEEYTRRLSALQRREALLQKEQAQHDLRMQEMRRMIHAKETALRKLKTRTQAPITSSTPPAPQPLKPSYPHRAKSSERLTTKQASLRLSARPHFRPQPLPLPIPLPSLAHTSSPGIRSPPSPPSSGGQEQASDPSTARYPYSMIPKGAPKGLPPVGREGPADDPHGGSPTEKMPIPPRPHPYDSSSGASGVEAYEGASGDVDGVFEPLPSLLSPAKSSRGGEGEGDSTAGAEEERHGAG</sequence>
<dbReference type="AlphaFoldDB" id="A0A0G4G3X2"/>
<dbReference type="InParanoid" id="A0A0G4G3X2"/>
<dbReference type="VEuPathDB" id="CryptoDB:Vbra_22657"/>
<feature type="compositionally biased region" description="Polar residues" evidence="2">
    <location>
        <begin position="7"/>
        <end position="20"/>
    </location>
</feature>
<feature type="coiled-coil region" evidence="1">
    <location>
        <begin position="141"/>
        <end position="245"/>
    </location>
</feature>
<evidence type="ECO:0000313" key="4">
    <source>
        <dbReference type="Proteomes" id="UP000041254"/>
    </source>
</evidence>
<gene>
    <name evidence="3" type="ORF">Vbra_22657</name>
</gene>
<feature type="region of interest" description="Disordered" evidence="2">
    <location>
        <begin position="1"/>
        <end position="20"/>
    </location>
</feature>
<dbReference type="PhylomeDB" id="A0A0G4G3X2"/>
<organism evidence="3 4">
    <name type="scientific">Vitrella brassicaformis (strain CCMP3155)</name>
    <dbReference type="NCBI Taxonomy" id="1169540"/>
    <lineage>
        <taxon>Eukaryota</taxon>
        <taxon>Sar</taxon>
        <taxon>Alveolata</taxon>
        <taxon>Colpodellida</taxon>
        <taxon>Vitrellaceae</taxon>
        <taxon>Vitrella</taxon>
    </lineage>
</organism>
<feature type="region of interest" description="Disordered" evidence="2">
    <location>
        <begin position="355"/>
        <end position="549"/>
    </location>
</feature>
<feature type="compositionally biased region" description="Low complexity" evidence="2">
    <location>
        <begin position="517"/>
        <end position="528"/>
    </location>
</feature>
<dbReference type="STRING" id="1169540.A0A0G4G3X2"/>
<evidence type="ECO:0000313" key="3">
    <source>
        <dbReference type="EMBL" id="CEM22778.1"/>
    </source>
</evidence>
<feature type="compositionally biased region" description="Pro residues" evidence="2">
    <location>
        <begin position="405"/>
        <end position="415"/>
    </location>
</feature>
<keyword evidence="4" id="KW-1185">Reference proteome</keyword>
<reference evidence="3 4" key="1">
    <citation type="submission" date="2014-11" db="EMBL/GenBank/DDBJ databases">
        <authorList>
            <person name="Zhu J."/>
            <person name="Qi W."/>
            <person name="Song R."/>
        </authorList>
    </citation>
    <scope>NUCLEOTIDE SEQUENCE [LARGE SCALE GENOMIC DNA]</scope>
</reference>
<evidence type="ECO:0000256" key="1">
    <source>
        <dbReference type="SAM" id="Coils"/>
    </source>
</evidence>
<keyword evidence="1" id="KW-0175">Coiled coil</keyword>
<feature type="coiled-coil region" evidence="1">
    <location>
        <begin position="29"/>
        <end position="91"/>
    </location>
</feature>
<name>A0A0G4G3X2_VITBC</name>
<evidence type="ECO:0000256" key="2">
    <source>
        <dbReference type="SAM" id="MobiDB-lite"/>
    </source>
</evidence>